<feature type="transmembrane region" description="Helical" evidence="1">
    <location>
        <begin position="38"/>
        <end position="66"/>
    </location>
</feature>
<feature type="transmembrane region" description="Helical" evidence="1">
    <location>
        <begin position="78"/>
        <end position="106"/>
    </location>
</feature>
<evidence type="ECO:0000313" key="2">
    <source>
        <dbReference type="EMBL" id="AQQ67658.1"/>
    </source>
</evidence>
<accession>A0A1Q2M536</accession>
<organism evidence="2 3">
    <name type="scientific">Microbulbifer agarilyticus</name>
    <dbReference type="NCBI Taxonomy" id="260552"/>
    <lineage>
        <taxon>Bacteria</taxon>
        <taxon>Pseudomonadati</taxon>
        <taxon>Pseudomonadota</taxon>
        <taxon>Gammaproteobacteria</taxon>
        <taxon>Cellvibrionales</taxon>
        <taxon>Microbulbiferaceae</taxon>
        <taxon>Microbulbifer</taxon>
    </lineage>
</organism>
<sequence length="112" mass="12170">MKGLQVTGLTMSLLSLLLAYFLLVPVEPSTPSSSAGAAGLGIMFIVLPALGASAIMFVPTSVALLWGINRIRSRFTGLFWYSVWALNGIFTLIYMLLGAWLIYMWAFHAPAN</sequence>
<name>A0A1Q2M536_9GAMM</name>
<dbReference type="STRING" id="260552.Mag101_08415"/>
<dbReference type="EMBL" id="CP019650">
    <property type="protein sequence ID" value="AQQ67658.1"/>
    <property type="molecule type" value="Genomic_DNA"/>
</dbReference>
<dbReference type="AlphaFoldDB" id="A0A1Q2M536"/>
<evidence type="ECO:0000313" key="3">
    <source>
        <dbReference type="Proteomes" id="UP000188219"/>
    </source>
</evidence>
<evidence type="ECO:0000256" key="1">
    <source>
        <dbReference type="SAM" id="Phobius"/>
    </source>
</evidence>
<keyword evidence="3" id="KW-1185">Reference proteome</keyword>
<keyword evidence="1" id="KW-1133">Transmembrane helix</keyword>
<reference evidence="2" key="1">
    <citation type="submission" date="2017-02" db="EMBL/GenBank/DDBJ databases">
        <title>Genome of Microbulbifer agarilyticus GP101.</title>
        <authorList>
            <person name="Jung J."/>
            <person name="Bae S.S."/>
            <person name="Baek K."/>
        </authorList>
    </citation>
    <scope>NUCLEOTIDE SEQUENCE [LARGE SCALE GENOMIC DNA]</scope>
    <source>
        <strain evidence="2">GP101</strain>
    </source>
</reference>
<gene>
    <name evidence="2" type="ORF">Mag101_08415</name>
</gene>
<keyword evidence="1" id="KW-0812">Transmembrane</keyword>
<dbReference type="Proteomes" id="UP000188219">
    <property type="component" value="Chromosome"/>
</dbReference>
<dbReference type="KEGG" id="maga:Mag101_08415"/>
<proteinExistence type="predicted"/>
<keyword evidence="1" id="KW-0472">Membrane</keyword>
<protein>
    <submittedName>
        <fullName evidence="2">Uncharacterized protein</fullName>
    </submittedName>
</protein>